<sequence length="84" mass="8533">MPLSDSDVNVERECPLFAAGSDYSAANFNSSRGSTVFLAPLHVTSGPVASAPVAVAIVSTETEMPPEEGPSPSPSPLSQAAPHP</sequence>
<feature type="region of interest" description="Disordered" evidence="1">
    <location>
        <begin position="60"/>
        <end position="84"/>
    </location>
</feature>
<proteinExistence type="predicted"/>
<comment type="caution">
    <text evidence="2">The sequence shown here is derived from an EMBL/GenBank/DDBJ whole genome shotgun (WGS) entry which is preliminary data.</text>
</comment>
<accession>A0AA39HIQ9</accession>
<evidence type="ECO:0000313" key="3">
    <source>
        <dbReference type="Proteomes" id="UP001175271"/>
    </source>
</evidence>
<dbReference type="AlphaFoldDB" id="A0AA39HIQ9"/>
<protein>
    <submittedName>
        <fullName evidence="2">Uncharacterized protein</fullName>
    </submittedName>
</protein>
<name>A0AA39HIQ9_9BILA</name>
<evidence type="ECO:0000313" key="2">
    <source>
        <dbReference type="EMBL" id="KAK0406185.1"/>
    </source>
</evidence>
<dbReference type="Proteomes" id="UP001175271">
    <property type="component" value="Unassembled WGS sequence"/>
</dbReference>
<dbReference type="EMBL" id="JAUCMV010000004">
    <property type="protein sequence ID" value="KAK0406185.1"/>
    <property type="molecule type" value="Genomic_DNA"/>
</dbReference>
<gene>
    <name evidence="2" type="ORF">QR680_018419</name>
</gene>
<reference evidence="2" key="1">
    <citation type="submission" date="2023-06" db="EMBL/GenBank/DDBJ databases">
        <title>Genomic analysis of the entomopathogenic nematode Steinernema hermaphroditum.</title>
        <authorList>
            <person name="Schwarz E.M."/>
            <person name="Heppert J.K."/>
            <person name="Baniya A."/>
            <person name="Schwartz H.T."/>
            <person name="Tan C.-H."/>
            <person name="Antoshechkin I."/>
            <person name="Sternberg P.W."/>
            <person name="Goodrich-Blair H."/>
            <person name="Dillman A.R."/>
        </authorList>
    </citation>
    <scope>NUCLEOTIDE SEQUENCE</scope>
    <source>
        <strain evidence="2">PS9179</strain>
        <tissue evidence="2">Whole animal</tissue>
    </source>
</reference>
<evidence type="ECO:0000256" key="1">
    <source>
        <dbReference type="SAM" id="MobiDB-lite"/>
    </source>
</evidence>
<keyword evidence="3" id="KW-1185">Reference proteome</keyword>
<organism evidence="2 3">
    <name type="scientific">Steinernema hermaphroditum</name>
    <dbReference type="NCBI Taxonomy" id="289476"/>
    <lineage>
        <taxon>Eukaryota</taxon>
        <taxon>Metazoa</taxon>
        <taxon>Ecdysozoa</taxon>
        <taxon>Nematoda</taxon>
        <taxon>Chromadorea</taxon>
        <taxon>Rhabditida</taxon>
        <taxon>Tylenchina</taxon>
        <taxon>Panagrolaimomorpha</taxon>
        <taxon>Strongyloidoidea</taxon>
        <taxon>Steinernematidae</taxon>
        <taxon>Steinernema</taxon>
    </lineage>
</organism>